<dbReference type="InterPro" id="IPR050114">
    <property type="entry name" value="UPF0173_UPF0282_UlaG_hydrolase"/>
</dbReference>
<protein>
    <submittedName>
        <fullName evidence="2">MBL fold metallo-hydrolase</fullName>
    </submittedName>
</protein>
<dbReference type="Pfam" id="PF12706">
    <property type="entry name" value="Lactamase_B_2"/>
    <property type="match status" value="1"/>
</dbReference>
<evidence type="ECO:0000313" key="2">
    <source>
        <dbReference type="EMBL" id="MBU5671649.1"/>
    </source>
</evidence>
<gene>
    <name evidence="2" type="ORF">KQJ23_07355</name>
</gene>
<dbReference type="Proteomes" id="UP000743001">
    <property type="component" value="Unassembled WGS sequence"/>
</dbReference>
<evidence type="ECO:0000259" key="1">
    <source>
        <dbReference type="Pfam" id="PF12706"/>
    </source>
</evidence>
<comment type="caution">
    <text evidence="2">The sequence shown here is derived from an EMBL/GenBank/DDBJ whole genome shotgun (WGS) entry which is preliminary data.</text>
</comment>
<dbReference type="RefSeq" id="WP_216478215.1">
    <property type="nucleotide sequence ID" value="NZ_JAHLQJ010000005.1"/>
</dbReference>
<dbReference type="PANTHER" id="PTHR43546">
    <property type="entry name" value="UPF0173 METAL-DEPENDENT HYDROLASE MJ1163-RELATED"/>
    <property type="match status" value="1"/>
</dbReference>
<name>A0ABS6FN52_9BACL</name>
<evidence type="ECO:0000313" key="3">
    <source>
        <dbReference type="Proteomes" id="UP000743001"/>
    </source>
</evidence>
<accession>A0ABS6FN52</accession>
<keyword evidence="3" id="KW-1185">Reference proteome</keyword>
<organism evidence="2 3">
    <name type="scientific">Paenibacillus brevis</name>
    <dbReference type="NCBI Taxonomy" id="2841508"/>
    <lineage>
        <taxon>Bacteria</taxon>
        <taxon>Bacillati</taxon>
        <taxon>Bacillota</taxon>
        <taxon>Bacilli</taxon>
        <taxon>Bacillales</taxon>
        <taxon>Paenibacillaceae</taxon>
        <taxon>Paenibacillus</taxon>
    </lineage>
</organism>
<proteinExistence type="predicted"/>
<sequence>MKSARKGSALIQEVHRTEVPFGTLAIWFLGQESVIIKGDGITVYIDPYVSDFLDRNGPVRSYPAPIVPEDITQADLCLITHEHDDHMDEGTLTVFHARNKKAPIIAPACCRQELLRMGVDGASILTADAGEARELFSKLRLTIIPAAHEELEQDENGFERSVGYVLELNGVTLYHAGDTVIYPGLAERLAAIAPDVAMLPINGRDYFRREKGIIGNMNYREAAELAVRIGAETVIPLHYDVFAGNSEKPGYFVDYLYEHYPEQKCHVMARGERFVYVSACAFTKA</sequence>
<reference evidence="2 3" key="1">
    <citation type="submission" date="2021-06" db="EMBL/GenBank/DDBJ databases">
        <authorList>
            <person name="Sun Q."/>
            <person name="Li D."/>
        </authorList>
    </citation>
    <scope>NUCLEOTIDE SEQUENCE [LARGE SCALE GENOMIC DNA]</scope>
    <source>
        <strain evidence="2 3">MSJ-6</strain>
    </source>
</reference>
<dbReference type="EMBL" id="JAHLQJ010000005">
    <property type="protein sequence ID" value="MBU5671649.1"/>
    <property type="molecule type" value="Genomic_DNA"/>
</dbReference>
<dbReference type="InterPro" id="IPR001279">
    <property type="entry name" value="Metallo-B-lactamas"/>
</dbReference>
<feature type="domain" description="Metallo-beta-lactamase" evidence="1">
    <location>
        <begin position="43"/>
        <end position="239"/>
    </location>
</feature>